<dbReference type="EMBL" id="SDPL01000355">
    <property type="protein sequence ID" value="RXZ45205.1"/>
    <property type="molecule type" value="Genomic_DNA"/>
</dbReference>
<keyword evidence="1" id="KW-0805">Transcription regulation</keyword>
<dbReference type="OrthoDB" id="5242390at2"/>
<feature type="DNA-binding region" description="H-T-H motif" evidence="4">
    <location>
        <begin position="33"/>
        <end position="52"/>
    </location>
</feature>
<proteinExistence type="predicted"/>
<organism evidence="6 7">
    <name type="scientific">Agromyces binzhouensis</name>
    <dbReference type="NCBI Taxonomy" id="1817495"/>
    <lineage>
        <taxon>Bacteria</taxon>
        <taxon>Bacillati</taxon>
        <taxon>Actinomycetota</taxon>
        <taxon>Actinomycetes</taxon>
        <taxon>Micrococcales</taxon>
        <taxon>Microbacteriaceae</taxon>
        <taxon>Agromyces</taxon>
    </lineage>
</organism>
<accession>A0A4Q2JC44</accession>
<evidence type="ECO:0000256" key="4">
    <source>
        <dbReference type="PROSITE-ProRule" id="PRU00335"/>
    </source>
</evidence>
<feature type="domain" description="HTH tetR-type" evidence="5">
    <location>
        <begin position="10"/>
        <end position="70"/>
    </location>
</feature>
<dbReference type="PANTHER" id="PTHR30055:SF234">
    <property type="entry name" value="HTH-TYPE TRANSCRIPTIONAL REGULATOR BETI"/>
    <property type="match status" value="1"/>
</dbReference>
<dbReference type="GO" id="GO:0000976">
    <property type="term" value="F:transcription cis-regulatory region binding"/>
    <property type="evidence" value="ECO:0007669"/>
    <property type="project" value="TreeGrafter"/>
</dbReference>
<evidence type="ECO:0000256" key="1">
    <source>
        <dbReference type="ARBA" id="ARBA00023015"/>
    </source>
</evidence>
<evidence type="ECO:0000259" key="5">
    <source>
        <dbReference type="PROSITE" id="PS50977"/>
    </source>
</evidence>
<protein>
    <submittedName>
        <fullName evidence="6">TetR/AcrR family transcriptional regulator</fullName>
    </submittedName>
</protein>
<dbReference type="InterPro" id="IPR001647">
    <property type="entry name" value="HTH_TetR"/>
</dbReference>
<keyword evidence="2 4" id="KW-0238">DNA-binding</keyword>
<reference evidence="6 7" key="1">
    <citation type="submission" date="2019-01" db="EMBL/GenBank/DDBJ databases">
        <authorList>
            <person name="Li J."/>
        </authorList>
    </citation>
    <scope>NUCLEOTIDE SEQUENCE [LARGE SCALE GENOMIC DNA]</scope>
    <source>
        <strain evidence="6 7">CGMCC 4.7180</strain>
    </source>
</reference>
<dbReference type="Gene3D" id="1.10.357.10">
    <property type="entry name" value="Tetracycline Repressor, domain 2"/>
    <property type="match status" value="1"/>
</dbReference>
<name>A0A4Q2JC44_9MICO</name>
<dbReference type="InterPro" id="IPR050109">
    <property type="entry name" value="HTH-type_TetR-like_transc_reg"/>
</dbReference>
<evidence type="ECO:0000256" key="3">
    <source>
        <dbReference type="ARBA" id="ARBA00023163"/>
    </source>
</evidence>
<dbReference type="PANTHER" id="PTHR30055">
    <property type="entry name" value="HTH-TYPE TRANSCRIPTIONAL REGULATOR RUTR"/>
    <property type="match status" value="1"/>
</dbReference>
<evidence type="ECO:0000313" key="6">
    <source>
        <dbReference type="EMBL" id="RXZ45205.1"/>
    </source>
</evidence>
<dbReference type="PROSITE" id="PS50977">
    <property type="entry name" value="HTH_TETR_2"/>
    <property type="match status" value="1"/>
</dbReference>
<keyword evidence="7" id="KW-1185">Reference proteome</keyword>
<dbReference type="Pfam" id="PF00440">
    <property type="entry name" value="TetR_N"/>
    <property type="match status" value="1"/>
</dbReference>
<dbReference type="AlphaFoldDB" id="A0A4Q2JC44"/>
<dbReference type="RefSeq" id="WP_129235554.1">
    <property type="nucleotide sequence ID" value="NZ_SDPL01000355.1"/>
</dbReference>
<comment type="caution">
    <text evidence="6">The sequence shown here is derived from an EMBL/GenBank/DDBJ whole genome shotgun (WGS) entry which is preliminary data.</text>
</comment>
<sequence length="197" mass="21448">MPKVSDEYRAARREEILDVALRCFAERGYAKTSIADLVEASGLSAGAIYGNFPDGKKELFAAAAARVLESRRIELAERRRDGGPLSPGEVVATLLGGIRNEPFSAVLPQLWSEAIVDREIRDLVQVVFLRLRTAIGAQLAEWGRAHPDRVDGDPAAWAERVTPVILSAAPGFVLQRALLDDFDEDAYLAALGEALVH</sequence>
<dbReference type="SUPFAM" id="SSF46689">
    <property type="entry name" value="Homeodomain-like"/>
    <property type="match status" value="1"/>
</dbReference>
<dbReference type="Proteomes" id="UP000292881">
    <property type="component" value="Unassembled WGS sequence"/>
</dbReference>
<evidence type="ECO:0000313" key="7">
    <source>
        <dbReference type="Proteomes" id="UP000292881"/>
    </source>
</evidence>
<gene>
    <name evidence="6" type="ORF">ESO86_14035</name>
</gene>
<dbReference type="InterPro" id="IPR009057">
    <property type="entry name" value="Homeodomain-like_sf"/>
</dbReference>
<dbReference type="GO" id="GO:0003700">
    <property type="term" value="F:DNA-binding transcription factor activity"/>
    <property type="evidence" value="ECO:0007669"/>
    <property type="project" value="TreeGrafter"/>
</dbReference>
<keyword evidence="3" id="KW-0804">Transcription</keyword>
<evidence type="ECO:0000256" key="2">
    <source>
        <dbReference type="ARBA" id="ARBA00023125"/>
    </source>
</evidence>